<reference evidence="5" key="1">
    <citation type="submission" date="2014-06" db="EMBL/GenBank/DDBJ databases">
        <title>PCR screening of carcasses of captive reptiles reveals a high prevalence of adenoviruses.</title>
        <authorList>
            <person name="Penzes J.J."/>
            <person name="Benko M."/>
            <person name="Doszpoly A."/>
            <person name="Harrach B."/>
        </authorList>
    </citation>
    <scope>NUCLEOTIDE SEQUENCE</scope>
    <source>
        <strain evidence="5">201924</strain>
    </source>
</reference>
<evidence type="ECO:0000313" key="5">
    <source>
        <dbReference type="EMBL" id="AJW67403.1"/>
    </source>
</evidence>
<accession>A0A0H3VBK2</accession>
<protein>
    <submittedName>
        <fullName evidence="5">PX</fullName>
    </submittedName>
</protein>
<comment type="subcellular location">
    <subcellularLocation>
        <location evidence="1">Virion</location>
    </subcellularLocation>
</comment>
<keyword evidence="4" id="KW-0238">DNA-binding</keyword>
<organism evidence="5">
    <name type="scientific">long-tailed grass lizard adenovirus 1</name>
    <dbReference type="NCBI Taxonomy" id="1631550"/>
    <lineage>
        <taxon>Viruses</taxon>
        <taxon>Varidnaviria</taxon>
        <taxon>Bamfordvirae</taxon>
        <taxon>Preplasmiviricota</taxon>
        <taxon>Polisuviricotina</taxon>
        <taxon>Pharingeaviricetes</taxon>
        <taxon>Rowavirales</taxon>
        <taxon>Adenoviridae</taxon>
    </lineage>
</organism>
<name>A0A0H3VBK2_9ADEN</name>
<dbReference type="Pfam" id="PF05829">
    <property type="entry name" value="Adeno_PX"/>
    <property type="match status" value="1"/>
</dbReference>
<keyword evidence="3" id="KW-0426">Late protein</keyword>
<evidence type="ECO:0000256" key="1">
    <source>
        <dbReference type="ARBA" id="ARBA00004328"/>
    </source>
</evidence>
<dbReference type="GO" id="GO:0019013">
    <property type="term" value="C:viral nucleocapsid"/>
    <property type="evidence" value="ECO:0007669"/>
    <property type="project" value="InterPro"/>
</dbReference>
<proteinExistence type="predicted"/>
<evidence type="ECO:0000256" key="4">
    <source>
        <dbReference type="ARBA" id="ARBA00023125"/>
    </source>
</evidence>
<dbReference type="GO" id="GO:0003677">
    <property type="term" value="F:DNA binding"/>
    <property type="evidence" value="ECO:0007669"/>
    <property type="project" value="UniProtKB-KW"/>
</dbReference>
<dbReference type="EMBL" id="KM026520">
    <property type="protein sequence ID" value="AJW67403.1"/>
    <property type="molecule type" value="Genomic_DNA"/>
</dbReference>
<dbReference type="InterPro" id="IPR008393">
    <property type="entry name" value="Adenovirus_late_L2_mu_core"/>
</dbReference>
<sequence length="80" mass="9116">MVRLVRLRRLTRRPRRRRRIVSSTLLVPRRRRTGNRNKRVRIGTRRMRGGFLPLLAPIIAAAIGAIPGIAGTIIAAKQSR</sequence>
<evidence type="ECO:0000256" key="2">
    <source>
        <dbReference type="ARBA" id="ARBA00022844"/>
    </source>
</evidence>
<keyword evidence="2" id="KW-0946">Virion</keyword>
<evidence type="ECO:0000256" key="3">
    <source>
        <dbReference type="ARBA" id="ARBA00022921"/>
    </source>
</evidence>